<dbReference type="STRING" id="1196081.A0A364KZR6"/>
<dbReference type="GeneID" id="63794270"/>
<proteinExistence type="predicted"/>
<comment type="caution">
    <text evidence="1">The sequence shown here is derived from an EMBL/GenBank/DDBJ whole genome shotgun (WGS) entry which is preliminary data.</text>
</comment>
<sequence length="604" mass="68863">MTEHKEKSSSEGPEGTREELRFLRRCPEDRVINYSLLWYRLVNPSEAELAFLVCSRCYTDHIQNTSLVAEFEPVLQSEQFAAACSFWIPSVHDCFWPKALSTGNTVVFRKYVSRWVESPPCPGVQGSRDFGSTWYGMVNGDVDGFMICEGCYVDNVLGTTFQNKFTTYSSEWESDTWACDLRFAFTSRALRTYTKLNDWNSFVFAAEQRHGLLECTGDEVYANSNTWFYPRHRPISNMRICAACCMDHWALTQFDEEFQQEYRGPPVGSAEYMLFMTERWRCHVGINLPVLMTIQEAKAENNFNIFTEAIKVILESPSCSENGMTEGEGWTLLGGCEGFTICYPCYSGIIWSTGLFIDFFERISWPKDNVKICSFNTSAPRFELVLNKLHESLDRQDFSFFSSFVKQFSSLPVCPRNTVYIGRPWWGYPQARCCAECWVDWLSHTPLAMTMPLRGAVFEEGAICQMWSPRLRTLWLSVCAEGEPGSAKSEAAVTKFCEIARGREEIFWKTIPAIKRLRSLKYAENLNIQVQAMASVNYAGMKSLSVVSGMTDGNRYGNGSIGWYDTTSGAAAAQARNSMNQSMRAVSSRDAELYRLQASWREVE</sequence>
<name>A0A364KZR6_TALAM</name>
<dbReference type="AlphaFoldDB" id="A0A364KZR6"/>
<dbReference type="OrthoDB" id="5324692at2759"/>
<dbReference type="Proteomes" id="UP000249363">
    <property type="component" value="Unassembled WGS sequence"/>
</dbReference>
<keyword evidence="2" id="KW-1185">Reference proteome</keyword>
<evidence type="ECO:0000313" key="2">
    <source>
        <dbReference type="Proteomes" id="UP000249363"/>
    </source>
</evidence>
<reference evidence="1 2" key="1">
    <citation type="journal article" date="2017" name="Biotechnol. Biofuels">
        <title>Differential beta-glucosidase expression as a function of carbon source availability in Talaromyces amestolkiae: a genomic and proteomic approach.</title>
        <authorList>
            <person name="de Eugenio L.I."/>
            <person name="Mendez-Liter J.A."/>
            <person name="Nieto-Dominguez M."/>
            <person name="Alonso L."/>
            <person name="Gil-Munoz J."/>
            <person name="Barriuso J."/>
            <person name="Prieto A."/>
            <person name="Martinez M.J."/>
        </authorList>
    </citation>
    <scope>NUCLEOTIDE SEQUENCE [LARGE SCALE GENOMIC DNA]</scope>
    <source>
        <strain evidence="1 2">CIB</strain>
    </source>
</reference>
<organism evidence="1 2">
    <name type="scientific">Talaromyces amestolkiae</name>
    <dbReference type="NCBI Taxonomy" id="1196081"/>
    <lineage>
        <taxon>Eukaryota</taxon>
        <taxon>Fungi</taxon>
        <taxon>Dikarya</taxon>
        <taxon>Ascomycota</taxon>
        <taxon>Pezizomycotina</taxon>
        <taxon>Eurotiomycetes</taxon>
        <taxon>Eurotiomycetidae</taxon>
        <taxon>Eurotiales</taxon>
        <taxon>Trichocomaceae</taxon>
        <taxon>Talaromyces</taxon>
        <taxon>Talaromyces sect. Talaromyces</taxon>
    </lineage>
</organism>
<protein>
    <submittedName>
        <fullName evidence="1">Uncharacterized protein</fullName>
    </submittedName>
</protein>
<accession>A0A364KZR6</accession>
<evidence type="ECO:0000313" key="1">
    <source>
        <dbReference type="EMBL" id="RAO69042.1"/>
    </source>
</evidence>
<dbReference type="EMBL" id="MIKG01000008">
    <property type="protein sequence ID" value="RAO69042.1"/>
    <property type="molecule type" value="Genomic_DNA"/>
</dbReference>
<gene>
    <name evidence="1" type="ORF">BHQ10_005054</name>
</gene>
<dbReference type="RefSeq" id="XP_040733558.1">
    <property type="nucleotide sequence ID" value="XM_040877488.1"/>
</dbReference>